<dbReference type="OrthoDB" id="7053339at2"/>
<protein>
    <recommendedName>
        <fullName evidence="6">HemY N-terminal domain-containing protein</fullName>
    </recommendedName>
</protein>
<reference evidence="7 8" key="1">
    <citation type="submission" date="2019-08" db="EMBL/GenBank/DDBJ databases">
        <authorList>
            <person name="Karlyshev A.V."/>
        </authorList>
    </citation>
    <scope>NUCLEOTIDE SEQUENCE [LARGE SCALE GENOMIC DNA]</scope>
    <source>
        <strain evidence="7 8">Alg18-2.2</strain>
    </source>
</reference>
<sequence length="258" mass="28245">MKLFHSLLVLLVLSLAGALAWALAVADPGQVFIRYRGWDIETSVPYGMLLLGLAVLALWLVAKALLMPLRAWRRHRHRLTRSRLVDGLLALHEGRWVRAETLLRRVADQPRLRVPALIGASRAADGRGDATGADARLAELDASPLKPAERSAVDLAAADRAFAQGDPAHALQRLDAAQARGTLPPRALRLRAELLLALQRPAEAVAMLPSIRAAKAPPRRSCRDWRPDCTPPRWPRPATAWPCASSGRRCPARCGSNR</sequence>
<keyword evidence="8" id="KW-1185">Reference proteome</keyword>
<evidence type="ECO:0000256" key="5">
    <source>
        <dbReference type="SAM" id="Phobius"/>
    </source>
</evidence>
<keyword evidence="2 5" id="KW-0812">Transmembrane</keyword>
<keyword evidence="3 5" id="KW-1133">Transmembrane helix</keyword>
<feature type="transmembrane region" description="Helical" evidence="5">
    <location>
        <begin position="46"/>
        <end position="66"/>
    </location>
</feature>
<evidence type="ECO:0000313" key="8">
    <source>
        <dbReference type="Proteomes" id="UP000321248"/>
    </source>
</evidence>
<organism evidence="7 8">
    <name type="scientific">Alkalisalibacterium limincola</name>
    <dbReference type="NCBI Taxonomy" id="2699169"/>
    <lineage>
        <taxon>Bacteria</taxon>
        <taxon>Pseudomonadati</taxon>
        <taxon>Pseudomonadota</taxon>
        <taxon>Gammaproteobacteria</taxon>
        <taxon>Lysobacterales</taxon>
        <taxon>Lysobacteraceae</taxon>
        <taxon>Alkalisalibacterium</taxon>
    </lineage>
</organism>
<evidence type="ECO:0000256" key="3">
    <source>
        <dbReference type="ARBA" id="ARBA00022989"/>
    </source>
</evidence>
<name>A0A5C8KL00_9GAMM</name>
<dbReference type="EMBL" id="VRTS01000008">
    <property type="protein sequence ID" value="TXK60763.1"/>
    <property type="molecule type" value="Genomic_DNA"/>
</dbReference>
<evidence type="ECO:0000259" key="6">
    <source>
        <dbReference type="Pfam" id="PF07219"/>
    </source>
</evidence>
<dbReference type="Proteomes" id="UP000321248">
    <property type="component" value="Unassembled WGS sequence"/>
</dbReference>
<evidence type="ECO:0000313" key="7">
    <source>
        <dbReference type="EMBL" id="TXK60763.1"/>
    </source>
</evidence>
<evidence type="ECO:0000256" key="1">
    <source>
        <dbReference type="ARBA" id="ARBA00004370"/>
    </source>
</evidence>
<feature type="domain" description="HemY N-terminal" evidence="6">
    <location>
        <begin position="29"/>
        <end position="128"/>
    </location>
</feature>
<keyword evidence="4 5" id="KW-0472">Membrane</keyword>
<dbReference type="Pfam" id="PF07219">
    <property type="entry name" value="HemY_N"/>
    <property type="match status" value="1"/>
</dbReference>
<comment type="caution">
    <text evidence="7">The sequence shown here is derived from an EMBL/GenBank/DDBJ whole genome shotgun (WGS) entry which is preliminary data.</text>
</comment>
<accession>A0A5C8KL00</accession>
<proteinExistence type="predicted"/>
<evidence type="ECO:0000256" key="4">
    <source>
        <dbReference type="ARBA" id="ARBA00023136"/>
    </source>
</evidence>
<dbReference type="GO" id="GO:0016020">
    <property type="term" value="C:membrane"/>
    <property type="evidence" value="ECO:0007669"/>
    <property type="project" value="UniProtKB-SubCell"/>
</dbReference>
<dbReference type="InterPro" id="IPR010817">
    <property type="entry name" value="HemY_N"/>
</dbReference>
<evidence type="ECO:0000256" key="2">
    <source>
        <dbReference type="ARBA" id="ARBA00022692"/>
    </source>
</evidence>
<dbReference type="RefSeq" id="WP_147892222.1">
    <property type="nucleotide sequence ID" value="NZ_VRTS01000008.1"/>
</dbReference>
<dbReference type="AlphaFoldDB" id="A0A5C8KL00"/>
<comment type="subcellular location">
    <subcellularLocation>
        <location evidence="1">Membrane</location>
    </subcellularLocation>
</comment>
<gene>
    <name evidence="7" type="ORF">FU658_11550</name>
</gene>